<dbReference type="AlphaFoldDB" id="A0A484IA92"/>
<protein>
    <recommendedName>
        <fullName evidence="9 13">Valine--tRNA ligase</fullName>
        <ecNumber evidence="2 13">6.1.1.9</ecNumber>
    </recommendedName>
</protein>
<dbReference type="InterPro" id="IPR014729">
    <property type="entry name" value="Rossmann-like_a/b/a_fold"/>
</dbReference>
<dbReference type="PRINTS" id="PR00986">
    <property type="entry name" value="TRNASYNTHVAL"/>
</dbReference>
<dbReference type="Gene3D" id="3.40.50.620">
    <property type="entry name" value="HUPs"/>
    <property type="match status" value="2"/>
</dbReference>
<dbReference type="EMBL" id="LR216287">
    <property type="protein sequence ID" value="VFJ13742.1"/>
    <property type="molecule type" value="Genomic_DNA"/>
</dbReference>
<evidence type="ECO:0000256" key="1">
    <source>
        <dbReference type="ARBA" id="ARBA00004496"/>
    </source>
</evidence>
<dbReference type="Pfam" id="PF00133">
    <property type="entry name" value="tRNA-synt_1"/>
    <property type="match status" value="1"/>
</dbReference>
<dbReference type="PANTHER" id="PTHR11946">
    <property type="entry name" value="VALYL-TRNA SYNTHETASES"/>
    <property type="match status" value="1"/>
</dbReference>
<dbReference type="SUPFAM" id="SSF47323">
    <property type="entry name" value="Anticodon-binding domain of a subclass of class I aminoacyl-tRNA synthetases"/>
    <property type="match status" value="1"/>
</dbReference>
<comment type="catalytic activity">
    <reaction evidence="10">
        <text>tRNA(Val) + L-valine + ATP = L-valyl-tRNA(Val) + AMP + diphosphate</text>
        <dbReference type="Rhea" id="RHEA:10704"/>
        <dbReference type="Rhea" id="RHEA-COMP:9672"/>
        <dbReference type="Rhea" id="RHEA-COMP:9708"/>
        <dbReference type="ChEBI" id="CHEBI:30616"/>
        <dbReference type="ChEBI" id="CHEBI:33019"/>
        <dbReference type="ChEBI" id="CHEBI:57762"/>
        <dbReference type="ChEBI" id="CHEBI:78442"/>
        <dbReference type="ChEBI" id="CHEBI:78537"/>
        <dbReference type="ChEBI" id="CHEBI:456215"/>
        <dbReference type="EC" id="6.1.1.9"/>
    </reaction>
</comment>
<evidence type="ECO:0000256" key="12">
    <source>
        <dbReference type="ARBA" id="ARBA00061452"/>
    </source>
</evidence>
<dbReference type="SUPFAM" id="SSF52374">
    <property type="entry name" value="Nucleotidylyl transferase"/>
    <property type="match status" value="1"/>
</dbReference>
<comment type="function">
    <text evidence="11">Catalyzes the attachment of valine to tRNA(Val). As ValRS can inadvertently accommodate and process structurally similar amino acids such as threonine, to avoid such errors, it has a 'posttransfer' editing activity that hydrolyzes mischarged Thr-tRNA(Val) in a tRNA-dependent manner.</text>
</comment>
<accession>A0A484IA92</accession>
<keyword evidence="3" id="KW-0963">Cytoplasm</keyword>
<evidence type="ECO:0000313" key="17">
    <source>
        <dbReference type="Proteomes" id="UP000294299"/>
    </source>
</evidence>
<dbReference type="InterPro" id="IPR009008">
    <property type="entry name" value="Val/Leu/Ile-tRNA-synth_edit"/>
</dbReference>
<evidence type="ECO:0000256" key="4">
    <source>
        <dbReference type="ARBA" id="ARBA00022598"/>
    </source>
</evidence>
<dbReference type="FunFam" id="3.40.50.620:FF:000192">
    <property type="entry name" value="Valine--tRNA ligase"/>
    <property type="match status" value="1"/>
</dbReference>
<dbReference type="Gene3D" id="1.10.730.10">
    <property type="entry name" value="Isoleucyl-tRNA Synthetase, Domain 1"/>
    <property type="match status" value="1"/>
</dbReference>
<evidence type="ECO:0000259" key="14">
    <source>
        <dbReference type="Pfam" id="PF00133"/>
    </source>
</evidence>
<keyword evidence="17" id="KW-1185">Reference proteome</keyword>
<dbReference type="GO" id="GO:0002161">
    <property type="term" value="F:aminoacyl-tRNA deacylase activity"/>
    <property type="evidence" value="ECO:0007669"/>
    <property type="project" value="InterPro"/>
</dbReference>
<gene>
    <name evidence="16" type="primary">valS</name>
    <name evidence="16" type="ORF">NFRAN_1420</name>
</gene>
<evidence type="ECO:0000256" key="7">
    <source>
        <dbReference type="ARBA" id="ARBA00022917"/>
    </source>
</evidence>
<evidence type="ECO:0000256" key="6">
    <source>
        <dbReference type="ARBA" id="ARBA00022840"/>
    </source>
</evidence>
<dbReference type="GO" id="GO:0005524">
    <property type="term" value="F:ATP binding"/>
    <property type="evidence" value="ECO:0007669"/>
    <property type="project" value="UniProtKB-KW"/>
</dbReference>
<dbReference type="InterPro" id="IPR002303">
    <property type="entry name" value="Valyl-tRNA_ligase"/>
</dbReference>
<keyword evidence="6" id="KW-0067">ATP-binding</keyword>
<evidence type="ECO:0000256" key="11">
    <source>
        <dbReference type="ARBA" id="ARBA00055630"/>
    </source>
</evidence>
<dbReference type="GO" id="GO:0004832">
    <property type="term" value="F:valine-tRNA ligase activity"/>
    <property type="evidence" value="ECO:0007669"/>
    <property type="project" value="UniProtKB-UniRule"/>
</dbReference>
<dbReference type="GeneID" id="39420777"/>
<name>A0A484IA92_9ARCH</name>
<dbReference type="RefSeq" id="WP_134483744.1">
    <property type="nucleotide sequence ID" value="NZ_LR216287.1"/>
</dbReference>
<evidence type="ECO:0000256" key="9">
    <source>
        <dbReference type="ARBA" id="ARBA00024407"/>
    </source>
</evidence>
<feature type="domain" description="Aminoacyl-tRNA synthetase class Ia" evidence="14">
    <location>
        <begin position="18"/>
        <end position="574"/>
    </location>
</feature>
<evidence type="ECO:0000256" key="8">
    <source>
        <dbReference type="ARBA" id="ARBA00023146"/>
    </source>
</evidence>
<dbReference type="InterPro" id="IPR002300">
    <property type="entry name" value="aa-tRNA-synth_Ia"/>
</dbReference>
<dbReference type="EC" id="6.1.1.9" evidence="2 13"/>
<organism evidence="16 17">
    <name type="scientific">Candidatus Nitrosocosmicus franklandianus</name>
    <dbReference type="NCBI Taxonomy" id="1798806"/>
    <lineage>
        <taxon>Archaea</taxon>
        <taxon>Nitrososphaerota</taxon>
        <taxon>Nitrososphaeria</taxon>
        <taxon>Nitrososphaerales</taxon>
        <taxon>Nitrososphaeraceae</taxon>
        <taxon>Candidatus Nitrosocosmicus</taxon>
    </lineage>
</organism>
<evidence type="ECO:0000256" key="2">
    <source>
        <dbReference type="ARBA" id="ARBA00013169"/>
    </source>
</evidence>
<dbReference type="SUPFAM" id="SSF50677">
    <property type="entry name" value="ValRS/IleRS/LeuRS editing domain"/>
    <property type="match status" value="1"/>
</dbReference>
<comment type="subcellular location">
    <subcellularLocation>
        <location evidence="1">Cytoplasm</location>
    </subcellularLocation>
</comment>
<comment type="similarity">
    <text evidence="12">Belongs to the class-I aminoacyl-tRNA synthetase family. ValS type 2 subfamily.</text>
</comment>
<dbReference type="Pfam" id="PF08264">
    <property type="entry name" value="Anticodon_1"/>
    <property type="match status" value="1"/>
</dbReference>
<evidence type="ECO:0000256" key="13">
    <source>
        <dbReference type="NCBIfam" id="TIGR00422"/>
    </source>
</evidence>
<feature type="domain" description="Methionyl/Valyl/Leucyl/Isoleucyl-tRNA synthetase anticodon-binding" evidence="15">
    <location>
        <begin position="616"/>
        <end position="749"/>
    </location>
</feature>
<evidence type="ECO:0000259" key="15">
    <source>
        <dbReference type="Pfam" id="PF08264"/>
    </source>
</evidence>
<dbReference type="KEGG" id="nfn:NFRAN_1420"/>
<keyword evidence="4 16" id="KW-0436">Ligase</keyword>
<dbReference type="PANTHER" id="PTHR11946:SF93">
    <property type="entry name" value="VALINE--TRNA LIGASE, CHLOROPLASTIC_MITOCHONDRIAL 2"/>
    <property type="match status" value="1"/>
</dbReference>
<evidence type="ECO:0000313" key="16">
    <source>
        <dbReference type="EMBL" id="VFJ13742.1"/>
    </source>
</evidence>
<dbReference type="InterPro" id="IPR013155">
    <property type="entry name" value="M/V/L/I-tRNA-synth_anticd-bd"/>
</dbReference>
<dbReference type="CDD" id="cd07962">
    <property type="entry name" value="Anticodon_Ia_Val"/>
    <property type="match status" value="1"/>
</dbReference>
<dbReference type="GO" id="GO:0006438">
    <property type="term" value="P:valyl-tRNA aminoacylation"/>
    <property type="evidence" value="ECO:0007669"/>
    <property type="project" value="UniProtKB-UniRule"/>
</dbReference>
<dbReference type="InterPro" id="IPR009080">
    <property type="entry name" value="tRNAsynth_Ia_anticodon-bd"/>
</dbReference>
<dbReference type="NCBIfam" id="TIGR00422">
    <property type="entry name" value="valS"/>
    <property type="match status" value="1"/>
</dbReference>
<reference evidence="16 17" key="1">
    <citation type="submission" date="2019-02" db="EMBL/GenBank/DDBJ databases">
        <authorList>
            <person name="Lehtovirta-Morley E L."/>
        </authorList>
    </citation>
    <scope>NUCLEOTIDE SEQUENCE [LARGE SCALE GENOMIC DNA]</scope>
    <source>
        <strain evidence="16">NFRAN1</strain>
    </source>
</reference>
<sequence length="791" mass="92466">MSVKITDKAWSSELEKKIIHDWRNNKTYDFDATTDQSNEKYFVIDTPPPYPSGRPWHIGAAAHYAQIDMIARFARLKGLKVIFPIGVDRNGIPVEIHTEKKYKIRMRNTDRKEFLKLCKLTLDETEDEFMGILTSLGLSANFNQKYQTDSPDFRAFTQATFIEMWNRGLVYLGNRPNNYCVDCGTTIADAEIIYSDIETKLVYIKFYFKNSNDSIVIATTRPELLFACQAIIVNPEDERYKKIQGKFLKIPLFEREVKIIPHNSADMNFGSGAVMICSYGDLNDVQLFRELGLTEIRSIDLNGRTTEFAGEFANLKIKEARDKIVDGLTNRGLVEKIEIITHRTPLCERSKTQIEIISLEDYYLKQVDIKSELLERSNSIKFYPEMHRQILVNWINSIAIDWPISRRRFYGTEIPIWYCTKCNSPNLPQPGKYYRPWEEDPPFEKCNKCNNDKFEGEKRIFDTWMDSSITPLYITKFNKNKEIFEKSYPTAIRPQGKDIVRTWLYYTILRCVYLTDQIPWESAWIMGYGVDEKGEKMSKSKGNVIDPLPLINKYGADAFRFWSASETNIGYDFRCSELKIQGAQKFLSKLWNIGRFISNFEVVEENNKPHELNPTDKWILAELSKTTEKCLEGYEELNFFIPANVIREFTWNIFAAHYIEMIKGRAYNTKSDDNRKSALYTIHKCFRTILLLLEPISPFITYELWSKIYGKEEMLSSKKKIPIIEKKYDSFVHLTQSIIKFNSDIWNKKKETISEITNKPLSLKDPIQTEIPTELELFRDDLIVMHNIITE</sequence>
<dbReference type="Proteomes" id="UP000294299">
    <property type="component" value="Chromosome NFRAN"/>
</dbReference>
<evidence type="ECO:0000256" key="10">
    <source>
        <dbReference type="ARBA" id="ARBA00047552"/>
    </source>
</evidence>
<dbReference type="InterPro" id="IPR033705">
    <property type="entry name" value="Anticodon_Ia_Val"/>
</dbReference>
<dbReference type="GO" id="GO:0005829">
    <property type="term" value="C:cytosol"/>
    <property type="evidence" value="ECO:0007669"/>
    <property type="project" value="TreeGrafter"/>
</dbReference>
<evidence type="ECO:0000256" key="5">
    <source>
        <dbReference type="ARBA" id="ARBA00022741"/>
    </source>
</evidence>
<dbReference type="NCBIfam" id="NF009687">
    <property type="entry name" value="PRK13208.1"/>
    <property type="match status" value="1"/>
</dbReference>
<keyword evidence="7" id="KW-0648">Protein biosynthesis</keyword>
<proteinExistence type="inferred from homology"/>
<keyword evidence="8" id="KW-0030">Aminoacyl-tRNA synthetase</keyword>
<evidence type="ECO:0000256" key="3">
    <source>
        <dbReference type="ARBA" id="ARBA00022490"/>
    </source>
</evidence>
<keyword evidence="5" id="KW-0547">Nucleotide-binding</keyword>